<proteinExistence type="predicted"/>
<dbReference type="GO" id="GO:0003700">
    <property type="term" value="F:DNA-binding transcription factor activity"/>
    <property type="evidence" value="ECO:0007669"/>
    <property type="project" value="InterPro"/>
</dbReference>
<dbReference type="InterPro" id="IPR001845">
    <property type="entry name" value="HTH_ArsR_DNA-bd_dom"/>
</dbReference>
<evidence type="ECO:0000313" key="5">
    <source>
        <dbReference type="EMBL" id="QGP93324.1"/>
    </source>
</evidence>
<evidence type="ECO:0000256" key="2">
    <source>
        <dbReference type="ARBA" id="ARBA00023125"/>
    </source>
</evidence>
<organism evidence="5 6">
    <name type="scientific">Neomoorella glycerini</name>
    <dbReference type="NCBI Taxonomy" id="55779"/>
    <lineage>
        <taxon>Bacteria</taxon>
        <taxon>Bacillati</taxon>
        <taxon>Bacillota</taxon>
        <taxon>Clostridia</taxon>
        <taxon>Neomoorellales</taxon>
        <taxon>Neomoorellaceae</taxon>
        <taxon>Neomoorella</taxon>
    </lineage>
</organism>
<evidence type="ECO:0000313" key="6">
    <source>
        <dbReference type="Proteomes" id="UP000425916"/>
    </source>
</evidence>
<sequence>MKGIDFMKAEFFKALAHPTRVRIINLLFYDERCVCELMNELDLEQPNVSQHLAILRKQDIVDTTKKGLQVFYRIADPHIITLMKLVEEIISDKLIINTSLTQKSNKT</sequence>
<keyword evidence="1" id="KW-0805">Transcription regulation</keyword>
<feature type="domain" description="HTH arsR-type" evidence="4">
    <location>
        <begin position="1"/>
        <end position="94"/>
    </location>
</feature>
<dbReference type="PANTHER" id="PTHR33154:SF18">
    <property type="entry name" value="ARSENICAL RESISTANCE OPERON REPRESSOR"/>
    <property type="match status" value="1"/>
</dbReference>
<dbReference type="PANTHER" id="PTHR33154">
    <property type="entry name" value="TRANSCRIPTIONAL REGULATOR, ARSR FAMILY"/>
    <property type="match status" value="1"/>
</dbReference>
<dbReference type="Gene3D" id="1.10.10.10">
    <property type="entry name" value="Winged helix-like DNA-binding domain superfamily/Winged helix DNA-binding domain"/>
    <property type="match status" value="1"/>
</dbReference>
<dbReference type="Pfam" id="PF01022">
    <property type="entry name" value="HTH_5"/>
    <property type="match status" value="1"/>
</dbReference>
<evidence type="ECO:0000259" key="4">
    <source>
        <dbReference type="PROSITE" id="PS50987"/>
    </source>
</evidence>
<dbReference type="SUPFAM" id="SSF46785">
    <property type="entry name" value="Winged helix' DNA-binding domain"/>
    <property type="match status" value="1"/>
</dbReference>
<keyword evidence="6" id="KW-1185">Reference proteome</keyword>
<dbReference type="SMART" id="SM00418">
    <property type="entry name" value="HTH_ARSR"/>
    <property type="match status" value="1"/>
</dbReference>
<name>A0A6I5ZTS0_9FIRM</name>
<dbReference type="InterPro" id="IPR051081">
    <property type="entry name" value="HTH_MetalResp_TranReg"/>
</dbReference>
<dbReference type="Proteomes" id="UP000425916">
    <property type="component" value="Chromosome"/>
</dbReference>
<protein>
    <submittedName>
        <fullName evidence="5">Putative HTH-type transcriptional regulator</fullName>
    </submittedName>
</protein>
<dbReference type="GO" id="GO:0003677">
    <property type="term" value="F:DNA binding"/>
    <property type="evidence" value="ECO:0007669"/>
    <property type="project" value="UniProtKB-KW"/>
</dbReference>
<gene>
    <name evidence="5" type="ORF">MGLY_27310</name>
</gene>
<evidence type="ECO:0000256" key="3">
    <source>
        <dbReference type="ARBA" id="ARBA00023163"/>
    </source>
</evidence>
<dbReference type="InterPro" id="IPR011991">
    <property type="entry name" value="ArsR-like_HTH"/>
</dbReference>
<accession>A0A6I5ZTS0</accession>
<dbReference type="NCBIfam" id="NF033788">
    <property type="entry name" value="HTH_metalloreg"/>
    <property type="match status" value="1"/>
</dbReference>
<dbReference type="AlphaFoldDB" id="A0A6I5ZTS0"/>
<keyword evidence="3" id="KW-0804">Transcription</keyword>
<dbReference type="EMBL" id="CP046244">
    <property type="protein sequence ID" value="QGP93324.1"/>
    <property type="molecule type" value="Genomic_DNA"/>
</dbReference>
<dbReference type="PRINTS" id="PR00778">
    <property type="entry name" value="HTHARSR"/>
</dbReference>
<dbReference type="RefSeq" id="WP_246187335.1">
    <property type="nucleotide sequence ID" value="NZ_CP046244.1"/>
</dbReference>
<reference evidence="5 6" key="1">
    <citation type="submission" date="2019-11" db="EMBL/GenBank/DDBJ databases">
        <title>Genome sequence of Moorella glycerini DSM11254.</title>
        <authorList>
            <person name="Poehlein A."/>
            <person name="Boeer T."/>
            <person name="Daniel R."/>
        </authorList>
    </citation>
    <scope>NUCLEOTIDE SEQUENCE [LARGE SCALE GENOMIC DNA]</scope>
    <source>
        <strain evidence="5 6">DSM 11254</strain>
    </source>
</reference>
<keyword evidence="2" id="KW-0238">DNA-binding</keyword>
<dbReference type="InterPro" id="IPR036390">
    <property type="entry name" value="WH_DNA-bd_sf"/>
</dbReference>
<evidence type="ECO:0000256" key="1">
    <source>
        <dbReference type="ARBA" id="ARBA00023015"/>
    </source>
</evidence>
<dbReference type="InterPro" id="IPR036388">
    <property type="entry name" value="WH-like_DNA-bd_sf"/>
</dbReference>
<dbReference type="CDD" id="cd00090">
    <property type="entry name" value="HTH_ARSR"/>
    <property type="match status" value="1"/>
</dbReference>
<dbReference type="PROSITE" id="PS50987">
    <property type="entry name" value="HTH_ARSR_2"/>
    <property type="match status" value="1"/>
</dbReference>